<evidence type="ECO:0000256" key="1">
    <source>
        <dbReference type="ARBA" id="ARBA00022859"/>
    </source>
</evidence>
<reference evidence="5" key="3">
    <citation type="submission" date="2025-09" db="UniProtKB">
        <authorList>
            <consortium name="Ensembl"/>
        </authorList>
    </citation>
    <scope>IDENTIFICATION</scope>
</reference>
<dbReference type="SMART" id="SM00406">
    <property type="entry name" value="IGv"/>
    <property type="match status" value="1"/>
</dbReference>
<sequence length="90" mass="10008">FQKLLQTRAVSPGESHRLTCTASGFTFSNYTMVWVRQAPGKGLDGYSDASKTLIPWILKVKAVLFPSANMVYLTLSNLKPEDSAVYYCAR</sequence>
<evidence type="ECO:0000259" key="4">
    <source>
        <dbReference type="PROSITE" id="PS50835"/>
    </source>
</evidence>
<dbReference type="GO" id="GO:0019814">
    <property type="term" value="C:immunoglobulin complex"/>
    <property type="evidence" value="ECO:0007669"/>
    <property type="project" value="UniProtKB-KW"/>
</dbReference>
<dbReference type="InParanoid" id="A0A4W6ER60"/>
<feature type="domain" description="Ig-like" evidence="4">
    <location>
        <begin position="1"/>
        <end position="90"/>
    </location>
</feature>
<evidence type="ECO:0000256" key="2">
    <source>
        <dbReference type="ARBA" id="ARBA00023130"/>
    </source>
</evidence>
<dbReference type="SUPFAM" id="SSF48726">
    <property type="entry name" value="Immunoglobulin"/>
    <property type="match status" value="1"/>
</dbReference>
<evidence type="ECO:0000313" key="5">
    <source>
        <dbReference type="Ensembl" id="ENSLCAP00010040421.1"/>
    </source>
</evidence>
<dbReference type="InterPro" id="IPR036179">
    <property type="entry name" value="Ig-like_dom_sf"/>
</dbReference>
<protein>
    <recommendedName>
        <fullName evidence="4">Ig-like domain-containing protein</fullName>
    </recommendedName>
</protein>
<accession>A0A4W6ER60</accession>
<dbReference type="Proteomes" id="UP000314980">
    <property type="component" value="Unassembled WGS sequence"/>
</dbReference>
<name>A0A4W6ER60_LATCA</name>
<dbReference type="GeneTree" id="ENSGT01140000282517"/>
<dbReference type="InterPro" id="IPR013106">
    <property type="entry name" value="Ig_V-set"/>
</dbReference>
<dbReference type="STRING" id="8187.ENSLCAP00010040421"/>
<dbReference type="PANTHER" id="PTHR23266">
    <property type="entry name" value="IMMUNOGLOBULIN HEAVY CHAIN"/>
    <property type="match status" value="1"/>
</dbReference>
<keyword evidence="2" id="KW-1064">Adaptive immunity</keyword>
<dbReference type="GO" id="GO:0005576">
    <property type="term" value="C:extracellular region"/>
    <property type="evidence" value="ECO:0007669"/>
    <property type="project" value="UniProtKB-ARBA"/>
</dbReference>
<dbReference type="Pfam" id="PF07686">
    <property type="entry name" value="V-set"/>
    <property type="match status" value="1"/>
</dbReference>
<keyword evidence="6" id="KW-1185">Reference proteome</keyword>
<keyword evidence="3" id="KW-1280">Immunoglobulin</keyword>
<reference evidence="6" key="1">
    <citation type="submission" date="2015-09" db="EMBL/GenBank/DDBJ databases">
        <authorList>
            <person name="Sai Rama Sridatta P."/>
        </authorList>
    </citation>
    <scope>NUCLEOTIDE SEQUENCE [LARGE SCALE GENOMIC DNA]</scope>
</reference>
<dbReference type="GO" id="GO:0002250">
    <property type="term" value="P:adaptive immune response"/>
    <property type="evidence" value="ECO:0007669"/>
    <property type="project" value="UniProtKB-KW"/>
</dbReference>
<dbReference type="AlphaFoldDB" id="A0A4W6ER60"/>
<proteinExistence type="predicted"/>
<dbReference type="Gene3D" id="2.60.40.10">
    <property type="entry name" value="Immunoglobulins"/>
    <property type="match status" value="1"/>
</dbReference>
<keyword evidence="1" id="KW-0391">Immunity</keyword>
<dbReference type="InterPro" id="IPR007110">
    <property type="entry name" value="Ig-like_dom"/>
</dbReference>
<evidence type="ECO:0000256" key="3">
    <source>
        <dbReference type="ARBA" id="ARBA00043265"/>
    </source>
</evidence>
<dbReference type="InterPro" id="IPR013783">
    <property type="entry name" value="Ig-like_fold"/>
</dbReference>
<reference evidence="5" key="2">
    <citation type="submission" date="2025-08" db="UniProtKB">
        <authorList>
            <consortium name="Ensembl"/>
        </authorList>
    </citation>
    <scope>IDENTIFICATION</scope>
</reference>
<dbReference type="Ensembl" id="ENSLCAT00010041378.1">
    <property type="protein sequence ID" value="ENSLCAP00010040421.1"/>
    <property type="gene ID" value="ENSLCAG00010018903.1"/>
</dbReference>
<evidence type="ECO:0000313" key="6">
    <source>
        <dbReference type="Proteomes" id="UP000314980"/>
    </source>
</evidence>
<organism evidence="5 6">
    <name type="scientific">Lates calcarifer</name>
    <name type="common">Barramundi</name>
    <name type="synonym">Holocentrus calcarifer</name>
    <dbReference type="NCBI Taxonomy" id="8187"/>
    <lineage>
        <taxon>Eukaryota</taxon>
        <taxon>Metazoa</taxon>
        <taxon>Chordata</taxon>
        <taxon>Craniata</taxon>
        <taxon>Vertebrata</taxon>
        <taxon>Euteleostomi</taxon>
        <taxon>Actinopterygii</taxon>
        <taxon>Neopterygii</taxon>
        <taxon>Teleostei</taxon>
        <taxon>Neoteleostei</taxon>
        <taxon>Acanthomorphata</taxon>
        <taxon>Carangaria</taxon>
        <taxon>Carangaria incertae sedis</taxon>
        <taxon>Centropomidae</taxon>
        <taxon>Lates</taxon>
    </lineage>
</organism>
<dbReference type="PROSITE" id="PS50835">
    <property type="entry name" value="IG_LIKE"/>
    <property type="match status" value="1"/>
</dbReference>
<dbReference type="InterPro" id="IPR050199">
    <property type="entry name" value="IgHV"/>
</dbReference>